<keyword evidence="1" id="KW-0812">Transmembrane</keyword>
<dbReference type="EMBL" id="LAZR01000008">
    <property type="protein sequence ID" value="KKO08851.1"/>
    <property type="molecule type" value="Genomic_DNA"/>
</dbReference>
<protein>
    <recommendedName>
        <fullName evidence="3">DUF1269 domain-containing protein</fullName>
    </recommendedName>
</protein>
<feature type="transmembrane region" description="Helical" evidence="1">
    <location>
        <begin position="62"/>
        <end position="81"/>
    </location>
</feature>
<evidence type="ECO:0000313" key="2">
    <source>
        <dbReference type="EMBL" id="KKO08851.1"/>
    </source>
</evidence>
<feature type="transmembrane region" description="Helical" evidence="1">
    <location>
        <begin position="87"/>
        <end position="110"/>
    </location>
</feature>
<keyword evidence="1" id="KW-1133">Transmembrane helix</keyword>
<comment type="caution">
    <text evidence="2">The sequence shown here is derived from an EMBL/GenBank/DDBJ whole genome shotgun (WGS) entry which is preliminary data.</text>
</comment>
<dbReference type="AlphaFoldDB" id="A0A0F9VUS2"/>
<accession>A0A0F9VUS2</accession>
<name>A0A0F9VUS2_9ZZZZ</name>
<evidence type="ECO:0008006" key="3">
    <source>
        <dbReference type="Google" id="ProtNLM"/>
    </source>
</evidence>
<evidence type="ECO:0000256" key="1">
    <source>
        <dbReference type="SAM" id="Phobius"/>
    </source>
</evidence>
<proteinExistence type="predicted"/>
<reference evidence="2" key="1">
    <citation type="journal article" date="2015" name="Nature">
        <title>Complex archaea that bridge the gap between prokaryotes and eukaryotes.</title>
        <authorList>
            <person name="Spang A."/>
            <person name="Saw J.H."/>
            <person name="Jorgensen S.L."/>
            <person name="Zaremba-Niedzwiedzka K."/>
            <person name="Martijn J."/>
            <person name="Lind A.E."/>
            <person name="van Eijk R."/>
            <person name="Schleper C."/>
            <person name="Guy L."/>
            <person name="Ettema T.J."/>
        </authorList>
    </citation>
    <scope>NUCLEOTIDE SEQUENCE</scope>
</reference>
<sequence length="179" mass="19852">MKCIYYLSPTLKSTHEISDDLHAIGVDDWFLHIHSKDESGLVKEHLHSSNYLESLDFIREGFIGASIGFVAGLALAGLAYVTEPFAMPIPLIGFIGIVFVLTCFGAWVGGLTGTMQTNKKIAHFKDDIKAGKYLVLIYAKERQVKKIQEMMAQKHSEAVLAAVDPHFLNPFADLQMVRA</sequence>
<gene>
    <name evidence="2" type="ORF">LCGC14_0039700</name>
</gene>
<keyword evidence="1" id="KW-0472">Membrane</keyword>
<organism evidence="2">
    <name type="scientific">marine sediment metagenome</name>
    <dbReference type="NCBI Taxonomy" id="412755"/>
    <lineage>
        <taxon>unclassified sequences</taxon>
        <taxon>metagenomes</taxon>
        <taxon>ecological metagenomes</taxon>
    </lineage>
</organism>